<dbReference type="AlphaFoldDB" id="A0A556V4H4"/>
<keyword evidence="2" id="KW-0732">Signal</keyword>
<comment type="caution">
    <text evidence="3">The sequence shown here is derived from an EMBL/GenBank/DDBJ whole genome shotgun (WGS) entry which is preliminary data.</text>
</comment>
<protein>
    <submittedName>
        <fullName evidence="3">Uncharacterized protein</fullName>
    </submittedName>
</protein>
<sequence>MKVVFIAVCLIALVSAVPVDKEHEREKRSSSGESNRGFGGQFPPSFYPYFPNNNNDIYQALLPFILLQLLTPAPAPPPPPPPPPPPAGK</sequence>
<feature type="region of interest" description="Disordered" evidence="1">
    <location>
        <begin position="20"/>
        <end position="41"/>
    </location>
</feature>
<reference evidence="3 4" key="1">
    <citation type="journal article" date="2019" name="Genome Biol. Evol.">
        <title>Whole-Genome Sequencing of the Giant Devil Catfish, Bagarius yarrelli.</title>
        <authorList>
            <person name="Jiang W."/>
            <person name="Lv Y."/>
            <person name="Cheng L."/>
            <person name="Yang K."/>
            <person name="Chao B."/>
            <person name="Wang X."/>
            <person name="Li Y."/>
            <person name="Pan X."/>
            <person name="You X."/>
            <person name="Zhang Y."/>
            <person name="Yang J."/>
            <person name="Li J."/>
            <person name="Zhang X."/>
            <person name="Liu S."/>
            <person name="Sun C."/>
            <person name="Yang J."/>
            <person name="Shi Q."/>
        </authorList>
    </citation>
    <scope>NUCLEOTIDE SEQUENCE [LARGE SCALE GENOMIC DNA]</scope>
    <source>
        <strain evidence="3">JWS20170419001</strain>
        <tissue evidence="3">Muscle</tissue>
    </source>
</reference>
<gene>
    <name evidence="3" type="ORF">Baya_12805</name>
</gene>
<proteinExistence type="predicted"/>
<accession>A0A556V4H4</accession>
<name>A0A556V4H4_BAGYA</name>
<evidence type="ECO:0000313" key="3">
    <source>
        <dbReference type="EMBL" id="TSU11349.1"/>
    </source>
</evidence>
<organism evidence="3 4">
    <name type="scientific">Bagarius yarrelli</name>
    <name type="common">Goonch</name>
    <name type="synonym">Bagrus yarrelli</name>
    <dbReference type="NCBI Taxonomy" id="175774"/>
    <lineage>
        <taxon>Eukaryota</taxon>
        <taxon>Metazoa</taxon>
        <taxon>Chordata</taxon>
        <taxon>Craniata</taxon>
        <taxon>Vertebrata</taxon>
        <taxon>Euteleostomi</taxon>
        <taxon>Actinopterygii</taxon>
        <taxon>Neopterygii</taxon>
        <taxon>Teleostei</taxon>
        <taxon>Ostariophysi</taxon>
        <taxon>Siluriformes</taxon>
        <taxon>Sisoridae</taxon>
        <taxon>Sisorinae</taxon>
        <taxon>Bagarius</taxon>
    </lineage>
</organism>
<evidence type="ECO:0000256" key="2">
    <source>
        <dbReference type="SAM" id="SignalP"/>
    </source>
</evidence>
<feature type="signal peptide" evidence="2">
    <location>
        <begin position="1"/>
        <end position="16"/>
    </location>
</feature>
<feature type="compositionally biased region" description="Basic and acidic residues" evidence="1">
    <location>
        <begin position="20"/>
        <end position="30"/>
    </location>
</feature>
<dbReference type="Proteomes" id="UP000319801">
    <property type="component" value="Unassembled WGS sequence"/>
</dbReference>
<dbReference type="OrthoDB" id="8960930at2759"/>
<evidence type="ECO:0000256" key="1">
    <source>
        <dbReference type="SAM" id="MobiDB-lite"/>
    </source>
</evidence>
<dbReference type="EMBL" id="VCAZ01000115">
    <property type="protein sequence ID" value="TSU11349.1"/>
    <property type="molecule type" value="Genomic_DNA"/>
</dbReference>
<keyword evidence="4" id="KW-1185">Reference proteome</keyword>
<evidence type="ECO:0000313" key="4">
    <source>
        <dbReference type="Proteomes" id="UP000319801"/>
    </source>
</evidence>
<feature type="chain" id="PRO_5021966371" evidence="2">
    <location>
        <begin position="17"/>
        <end position="89"/>
    </location>
</feature>